<keyword evidence="1" id="KW-1133">Transmembrane helix</keyword>
<reference evidence="2 3" key="1">
    <citation type="submission" date="2022-04" db="EMBL/GenBank/DDBJ databases">
        <authorList>
            <person name="Grouzdev D.S."/>
            <person name="Pantiukh K.S."/>
            <person name="Krutkina M.S."/>
        </authorList>
    </citation>
    <scope>NUCLEOTIDE SEQUENCE [LARGE SCALE GENOMIC DNA]</scope>
    <source>
        <strain evidence="2 3">6x-1</strain>
    </source>
</reference>
<organism evidence="2 3">
    <name type="scientific">Ancylobacter crimeensis</name>
    <dbReference type="NCBI Taxonomy" id="2579147"/>
    <lineage>
        <taxon>Bacteria</taxon>
        <taxon>Pseudomonadati</taxon>
        <taxon>Pseudomonadota</taxon>
        <taxon>Alphaproteobacteria</taxon>
        <taxon>Hyphomicrobiales</taxon>
        <taxon>Xanthobacteraceae</taxon>
        <taxon>Ancylobacter</taxon>
    </lineage>
</organism>
<dbReference type="EMBL" id="JALKCH010000005">
    <property type="protein sequence ID" value="MCK0197094.1"/>
    <property type="molecule type" value="Genomic_DNA"/>
</dbReference>
<feature type="transmembrane region" description="Helical" evidence="1">
    <location>
        <begin position="20"/>
        <end position="39"/>
    </location>
</feature>
<comment type="caution">
    <text evidence="2">The sequence shown here is derived from an EMBL/GenBank/DDBJ whole genome shotgun (WGS) entry which is preliminary data.</text>
</comment>
<keyword evidence="3" id="KW-1185">Reference proteome</keyword>
<dbReference type="RefSeq" id="WP_247028693.1">
    <property type="nucleotide sequence ID" value="NZ_JALKCH010000005.1"/>
</dbReference>
<accession>A0ABT0DB18</accession>
<keyword evidence="1" id="KW-0472">Membrane</keyword>
<name>A0ABT0DB18_9HYPH</name>
<evidence type="ECO:0000313" key="2">
    <source>
        <dbReference type="EMBL" id="MCK0197094.1"/>
    </source>
</evidence>
<proteinExistence type="predicted"/>
<dbReference type="Proteomes" id="UP001203284">
    <property type="component" value="Unassembled WGS sequence"/>
</dbReference>
<gene>
    <name evidence="2" type="ORF">MWN34_09240</name>
</gene>
<feature type="transmembrane region" description="Helical" evidence="1">
    <location>
        <begin position="85"/>
        <end position="107"/>
    </location>
</feature>
<dbReference type="Pfam" id="PF07386">
    <property type="entry name" value="DUF1499"/>
    <property type="match status" value="1"/>
</dbReference>
<evidence type="ECO:0000256" key="1">
    <source>
        <dbReference type="SAM" id="Phobius"/>
    </source>
</evidence>
<protein>
    <submittedName>
        <fullName evidence="2">DUF1499 domain-containing protein</fullName>
    </submittedName>
</protein>
<feature type="transmembrane region" description="Helical" evidence="1">
    <location>
        <begin position="51"/>
        <end position="73"/>
    </location>
</feature>
<sequence length="261" mass="28375">MIRRWLYIEERMSRLATWSLRVAVFALPVSALALGLFWAEVLDFNAALRTLIAGIALAGLALLLAIAAFVVIWNEGLRGLGRVVGAAFLASLLLLPGAAVLALGTLVPAIHDVTTDSEEPLLFETLGYARSRAANALDPPDAAVAQAQSTAWPDVKPLEFDASPDEIYNSLLALVARYRWRVIDATPPRGGLRDGRIEATTRSLPFGLRADIALRVRQTASGVRVDMRSVSREGERDYGMNANRITTLMADLSEARGRRAR</sequence>
<keyword evidence="1" id="KW-0812">Transmembrane</keyword>
<dbReference type="InterPro" id="IPR010865">
    <property type="entry name" value="DUF1499"/>
</dbReference>
<evidence type="ECO:0000313" key="3">
    <source>
        <dbReference type="Proteomes" id="UP001203284"/>
    </source>
</evidence>